<feature type="compositionally biased region" description="Basic residues" evidence="8">
    <location>
        <begin position="56"/>
        <end position="66"/>
    </location>
</feature>
<dbReference type="EMBL" id="CP110423">
    <property type="protein sequence ID" value="WAQ83469.1"/>
    <property type="molecule type" value="Genomic_DNA"/>
</dbReference>
<dbReference type="RefSeq" id="XP_053019024.1">
    <property type="nucleotide sequence ID" value="XM_053167848.1"/>
</dbReference>
<name>A0ABY7CFK2_9BASI</name>
<dbReference type="Proteomes" id="UP001164743">
    <property type="component" value="Chromosome 3A"/>
</dbReference>
<sequence>MAQSCASPRRTPSRPPSRQSTRIRTPACSNANSLQTNEDSQRRSEVPPSPNNSTGKSKRKPKRKKSGTTADKNLDEVDDVIDHKQDSDNNNMKVKKLRGKPKSSFDDVFDYFEPPFHANEGDTAKKNLLAYLPQPTSSMSPLPPTSVQVGDTTVTAGDLLVGQHLRRVIRLPEPSRTRAWIATMFEADPDGEIEQVALWGMYRMQFEPHHVEDAVAPIPPLAVATDVITVMESVFRPDSYIAADGQKRYVIRGLKLRPAIERDAVLDDMFRAPESTTSVAAPSTPHQLANATNSLNTGNSANHHQVHQTQPVPPPLPAARSADLLDETDILKIVSFPEPYRTRLWIASLFEPDPTSNPGPGGGGVEQVTLWQLYQKQLTQYVVEGAPSDKFVPPLAPATEVIKAVQDVFPEGRVVVRLEDGKTHYMIIGIKLRPSNFRSPALKNLLSITATKIPNNTTHNGSVASSPQTDAVAPQLISKVDSLVKTVEELQSVIKKQESTIRQELAWSATRQINLRTSDTRTSVLRPLSIAPPQSTPTFPVDFPKTVEEAQNLDHTQCVALLERYGQSNLIIEGNEDKTRTGLLEFIGCVPQESASAETHASSASDAQWLFKGTGFFYTTTKVRTAERKIARMKYDPRGMTHRALF</sequence>
<comment type="similarity">
    <text evidence="1">Belongs to the bacterial ribosomal protein bL33 family.</text>
</comment>
<dbReference type="GeneID" id="77808743"/>
<proteinExistence type="inferred from homology"/>
<evidence type="ECO:0000256" key="2">
    <source>
        <dbReference type="ARBA" id="ARBA00022853"/>
    </source>
</evidence>
<dbReference type="Gene3D" id="2.20.28.120">
    <property type="entry name" value="Ribosomal protein L33"/>
    <property type="match status" value="1"/>
</dbReference>
<accession>A0ABY7CFK2</accession>
<evidence type="ECO:0000256" key="6">
    <source>
        <dbReference type="ARBA" id="ARBA00023242"/>
    </source>
</evidence>
<dbReference type="InterPro" id="IPR052406">
    <property type="entry name" value="Chromatin_Remodeling_Comp"/>
</dbReference>
<evidence type="ECO:0000256" key="8">
    <source>
        <dbReference type="SAM" id="MobiDB-lite"/>
    </source>
</evidence>
<feature type="compositionally biased region" description="Low complexity" evidence="8">
    <location>
        <begin position="16"/>
        <end position="26"/>
    </location>
</feature>
<keyword evidence="7" id="KW-0687">Ribonucleoprotein</keyword>
<evidence type="ECO:0000313" key="10">
    <source>
        <dbReference type="EMBL" id="WAQ83469.1"/>
    </source>
</evidence>
<evidence type="ECO:0000256" key="5">
    <source>
        <dbReference type="ARBA" id="ARBA00023163"/>
    </source>
</evidence>
<dbReference type="PANTHER" id="PTHR22970">
    <property type="entry name" value="AT-RICH INTERACTIVE DOMAIN-CONTAINING PROTEIN 2"/>
    <property type="match status" value="1"/>
</dbReference>
<reference evidence="10" key="1">
    <citation type="submission" date="2022-10" db="EMBL/GenBank/DDBJ databases">
        <title>Puccinia triticina Genome sequencing and assembly.</title>
        <authorList>
            <person name="Li C."/>
        </authorList>
    </citation>
    <scope>NUCLEOTIDE SEQUENCE</scope>
    <source>
        <strain evidence="10">Pt15</strain>
    </source>
</reference>
<organism evidence="10 11">
    <name type="scientific">Puccinia triticina</name>
    <dbReference type="NCBI Taxonomy" id="208348"/>
    <lineage>
        <taxon>Eukaryota</taxon>
        <taxon>Fungi</taxon>
        <taxon>Dikarya</taxon>
        <taxon>Basidiomycota</taxon>
        <taxon>Pucciniomycotina</taxon>
        <taxon>Pucciniomycetes</taxon>
        <taxon>Pucciniales</taxon>
        <taxon>Pucciniaceae</taxon>
        <taxon>Puccinia</taxon>
    </lineage>
</organism>
<keyword evidence="5" id="KW-0804">Transcription</keyword>
<keyword evidence="4" id="KW-0805">Transcription regulation</keyword>
<keyword evidence="6" id="KW-0539">Nucleus</keyword>
<dbReference type="InterPro" id="IPR038584">
    <property type="entry name" value="Ribosomal_bL33_sf"/>
</dbReference>
<feature type="compositionally biased region" description="Polar residues" evidence="8">
    <location>
        <begin position="27"/>
        <end position="38"/>
    </location>
</feature>
<feature type="region of interest" description="Disordered" evidence="8">
    <location>
        <begin position="276"/>
        <end position="318"/>
    </location>
</feature>
<evidence type="ECO:0000256" key="3">
    <source>
        <dbReference type="ARBA" id="ARBA00022980"/>
    </source>
</evidence>
<feature type="domain" description="RFX-type winged-helix" evidence="9">
    <location>
        <begin position="342"/>
        <end position="434"/>
    </location>
</feature>
<feature type="region of interest" description="Disordered" evidence="8">
    <location>
        <begin position="1"/>
        <end position="98"/>
    </location>
</feature>
<evidence type="ECO:0000256" key="4">
    <source>
        <dbReference type="ARBA" id="ARBA00023015"/>
    </source>
</evidence>
<dbReference type="PROSITE" id="PS51526">
    <property type="entry name" value="RFX_DBD"/>
    <property type="match status" value="2"/>
</dbReference>
<keyword evidence="3" id="KW-0689">Ribosomal protein</keyword>
<evidence type="ECO:0000256" key="1">
    <source>
        <dbReference type="ARBA" id="ARBA00007596"/>
    </source>
</evidence>
<evidence type="ECO:0000256" key="7">
    <source>
        <dbReference type="ARBA" id="ARBA00023274"/>
    </source>
</evidence>
<dbReference type="InterPro" id="IPR003150">
    <property type="entry name" value="DNA-bd_RFX"/>
</dbReference>
<evidence type="ECO:0000259" key="9">
    <source>
        <dbReference type="PROSITE" id="PS51526"/>
    </source>
</evidence>
<keyword evidence="2" id="KW-0156">Chromatin regulator</keyword>
<protein>
    <recommendedName>
        <fullName evidence="9">RFX-type winged-helix domain-containing protein</fullName>
    </recommendedName>
</protein>
<feature type="compositionally biased region" description="Polar residues" evidence="8">
    <location>
        <begin position="276"/>
        <end position="302"/>
    </location>
</feature>
<gene>
    <name evidence="10" type="ORF">PtA15_3A840</name>
</gene>
<dbReference type="PANTHER" id="PTHR22970:SF14">
    <property type="entry name" value="AT-RICH INTERACTIVE DOMAIN-CONTAINING PROTEIN 2"/>
    <property type="match status" value="1"/>
</dbReference>
<feature type="compositionally biased region" description="Basic and acidic residues" evidence="8">
    <location>
        <begin position="72"/>
        <end position="87"/>
    </location>
</feature>
<feature type="domain" description="RFX-type winged-helix" evidence="9">
    <location>
        <begin position="177"/>
        <end position="258"/>
    </location>
</feature>
<evidence type="ECO:0000313" key="11">
    <source>
        <dbReference type="Proteomes" id="UP001164743"/>
    </source>
</evidence>
<keyword evidence="11" id="KW-1185">Reference proteome</keyword>